<keyword evidence="2" id="KW-1185">Reference proteome</keyword>
<proteinExistence type="predicted"/>
<organism evidence="1 2">
    <name type="scientific">Ralstonia phage RPSC1</name>
    <dbReference type="NCBI Taxonomy" id="2041351"/>
    <lineage>
        <taxon>Viruses</taxon>
        <taxon>Duplodnaviria</taxon>
        <taxon>Heunggongvirae</taxon>
        <taxon>Uroviricota</taxon>
        <taxon>Caudoviricetes</taxon>
        <taxon>Autographivirales</taxon>
        <taxon>Autotranscriptaviridae</taxon>
        <taxon>Stompelvirus</taxon>
        <taxon>Stompelvirus RPSC1</taxon>
    </lineage>
</organism>
<sequence length="64" mass="7000">MNPMIKVLTAIHRAPISFQSNYARQHAGVFAELASRGLITCLSTNINTGRWMVTPAGLKMARGE</sequence>
<evidence type="ECO:0000313" key="1">
    <source>
        <dbReference type="EMBL" id="ATN92966.1"/>
    </source>
</evidence>
<evidence type="ECO:0000313" key="2">
    <source>
        <dbReference type="Proteomes" id="UP000258840"/>
    </source>
</evidence>
<gene>
    <name evidence="1" type="ORF">RPSC1_35</name>
</gene>
<accession>A0A2Z2U7Y2</accession>
<name>A0A2Z2U7Y2_9CAUD</name>
<dbReference type="EMBL" id="MF893341">
    <property type="protein sequence ID" value="ATN92966.1"/>
    <property type="molecule type" value="Genomic_DNA"/>
</dbReference>
<protein>
    <submittedName>
        <fullName evidence="1">Uncharacterized protein</fullName>
    </submittedName>
</protein>
<dbReference type="Proteomes" id="UP000258840">
    <property type="component" value="Segment"/>
</dbReference>
<reference evidence="1 2" key="1">
    <citation type="journal article" date="2018" name="Arch. Virol.">
        <title>Genomic characterization of the novel Ralstonia phage RPSC1.</title>
        <authorList>
            <person name="Liao M."/>
        </authorList>
    </citation>
    <scope>NUCLEOTIDE SEQUENCE [LARGE SCALE GENOMIC DNA]</scope>
</reference>